<proteinExistence type="predicted"/>
<keyword evidence="7" id="KW-1185">Reference proteome</keyword>
<evidence type="ECO:0000256" key="1">
    <source>
        <dbReference type="ARBA" id="ARBA00022723"/>
    </source>
</evidence>
<dbReference type="Proteomes" id="UP000799424">
    <property type="component" value="Unassembled WGS sequence"/>
</dbReference>
<dbReference type="EMBL" id="MU006230">
    <property type="protein sequence ID" value="KAF2824436.1"/>
    <property type="molecule type" value="Genomic_DNA"/>
</dbReference>
<accession>A0A6A6ZUE9</accession>
<name>A0A6A6ZUE9_9PLEO</name>
<dbReference type="OrthoDB" id="10658645at2759"/>
<feature type="region of interest" description="Disordered" evidence="4">
    <location>
        <begin position="167"/>
        <end position="188"/>
    </location>
</feature>
<dbReference type="AlphaFoldDB" id="A0A6A6ZUE9"/>
<keyword evidence="2" id="KW-0863">Zinc-finger</keyword>
<keyword evidence="3" id="KW-0862">Zinc</keyword>
<reference evidence="6" key="1">
    <citation type="journal article" date="2020" name="Stud. Mycol.">
        <title>101 Dothideomycetes genomes: a test case for predicting lifestyles and emergence of pathogens.</title>
        <authorList>
            <person name="Haridas S."/>
            <person name="Albert R."/>
            <person name="Binder M."/>
            <person name="Bloem J."/>
            <person name="Labutti K."/>
            <person name="Salamov A."/>
            <person name="Andreopoulos B."/>
            <person name="Baker S."/>
            <person name="Barry K."/>
            <person name="Bills G."/>
            <person name="Bluhm B."/>
            <person name="Cannon C."/>
            <person name="Castanera R."/>
            <person name="Culley D."/>
            <person name="Daum C."/>
            <person name="Ezra D."/>
            <person name="Gonzalez J."/>
            <person name="Henrissat B."/>
            <person name="Kuo A."/>
            <person name="Liang C."/>
            <person name="Lipzen A."/>
            <person name="Lutzoni F."/>
            <person name="Magnuson J."/>
            <person name="Mondo S."/>
            <person name="Nolan M."/>
            <person name="Ohm R."/>
            <person name="Pangilinan J."/>
            <person name="Park H.-J."/>
            <person name="Ramirez L."/>
            <person name="Alfaro M."/>
            <person name="Sun H."/>
            <person name="Tritt A."/>
            <person name="Yoshinaga Y."/>
            <person name="Zwiers L.-H."/>
            <person name="Turgeon B."/>
            <person name="Goodwin S."/>
            <person name="Spatafora J."/>
            <person name="Crous P."/>
            <person name="Grigoriev I."/>
        </authorList>
    </citation>
    <scope>NUCLEOTIDE SEQUENCE</scope>
    <source>
        <strain evidence="6">CBS 113818</strain>
    </source>
</reference>
<dbReference type="GO" id="GO:0008270">
    <property type="term" value="F:zinc ion binding"/>
    <property type="evidence" value="ECO:0007669"/>
    <property type="project" value="UniProtKB-KW"/>
</dbReference>
<evidence type="ECO:0000256" key="3">
    <source>
        <dbReference type="ARBA" id="ARBA00022833"/>
    </source>
</evidence>
<dbReference type="InterPro" id="IPR001876">
    <property type="entry name" value="Znf_RanBP2"/>
</dbReference>
<evidence type="ECO:0000256" key="2">
    <source>
        <dbReference type="ARBA" id="ARBA00022771"/>
    </source>
</evidence>
<dbReference type="PROSITE" id="PS01358">
    <property type="entry name" value="ZF_RANBP2_1"/>
    <property type="match status" value="1"/>
</dbReference>
<feature type="domain" description="RanBP2-type" evidence="5">
    <location>
        <begin position="375"/>
        <end position="394"/>
    </location>
</feature>
<keyword evidence="1" id="KW-0479">Metal-binding</keyword>
<evidence type="ECO:0000313" key="7">
    <source>
        <dbReference type="Proteomes" id="UP000799424"/>
    </source>
</evidence>
<evidence type="ECO:0000259" key="5">
    <source>
        <dbReference type="PROSITE" id="PS01358"/>
    </source>
</evidence>
<sequence>MEDLTASDLAVLRVGVVVAPVRQFAKMRIKVKKYMVCRISPPDTAHAVTVNPDASTSNLLHHINIPPHRRKFHEITYKRSTASSELLKQLSDTEVNLFEDLFAVIESRTAGQHNQAQLLEVLGGCAKVTQDERDGLIRERCAWGREEEKRSQAEAIKKIEYEKKAQQNRQVEERQRLEDETRRIEDQKEAERKEEIVKATELAAQKKEEKKKRWLEMIEAERIEKAEKFERLTREGCEADEGGAIRSSCDIFNEIVGGKGYAYSTFTILIRSAPPVAAVTTTAVLPPKKRQAEVAIESQPRPKKAKSGYVPGEGDWQYQACDFYNHRNWDVCLRNFGKKNECKVAKASSKHEHRIKEAGPGVVRHRSGAISCGDWFCGGCRWWNWSTCEHCHQCSKEEDECKAGEDWDEELRMWHEPGLVTNETAYYWNGGSQNLSGGSWSNSHHASNAAHYGTKGAYREPLNRYHKRG</sequence>
<evidence type="ECO:0000313" key="6">
    <source>
        <dbReference type="EMBL" id="KAF2824436.1"/>
    </source>
</evidence>
<evidence type="ECO:0000256" key="4">
    <source>
        <dbReference type="SAM" id="MobiDB-lite"/>
    </source>
</evidence>
<protein>
    <recommendedName>
        <fullName evidence="5">RanBP2-type domain-containing protein</fullName>
    </recommendedName>
</protein>
<gene>
    <name evidence="6" type="ORF">CC86DRAFT_408513</name>
</gene>
<organism evidence="6 7">
    <name type="scientific">Ophiobolus disseminans</name>
    <dbReference type="NCBI Taxonomy" id="1469910"/>
    <lineage>
        <taxon>Eukaryota</taxon>
        <taxon>Fungi</taxon>
        <taxon>Dikarya</taxon>
        <taxon>Ascomycota</taxon>
        <taxon>Pezizomycotina</taxon>
        <taxon>Dothideomycetes</taxon>
        <taxon>Pleosporomycetidae</taxon>
        <taxon>Pleosporales</taxon>
        <taxon>Pleosporineae</taxon>
        <taxon>Phaeosphaeriaceae</taxon>
        <taxon>Ophiobolus</taxon>
    </lineage>
</organism>